<feature type="transmembrane region" description="Helical" evidence="6">
    <location>
        <begin position="64"/>
        <end position="86"/>
    </location>
</feature>
<evidence type="ECO:0000313" key="8">
    <source>
        <dbReference type="Proteomes" id="UP001195483"/>
    </source>
</evidence>
<sequence>MSQLTKLENELDMENIFSHEEETATTRKKALKLNLFWICVIWVFTFTAFSGLQNLEASLVPQFGVYSLAAITGGGLVSCIVAPAVITAIGAKGALIVSWICLGIFVAANYYPKAYILIPGAAIEGLSTGLMWTAEGAFLATISLEYSQIIGDSMDNVISKFFGIFCMGFQSTQIWGNVISSGVLHEGASRTGSGNNTKDPHSFCGANYCPMHQRTGNVSERAPSLPAQWRQDVLISIYLGVTIIGLVITIFLLKPLKAAPPSGVSIGHQLLATLRLLVTNLNMALLVPFSMYTGMEQVIMYAEFTKAYVTCTLGISYIGFTMICFGVVNTVVSPLIGMVGKYLGRLILCYIAMALNLGILAVLLYWPLDPGEIYVFFFIPGVWGLADAIWQTQSGALIGSIFYDQQEPAYANLRMWQALGFTITYLYSNSMCEFVKLYITAGVLVLSIVLLTVVELRVKKGKLVIARVI</sequence>
<dbReference type="InterPro" id="IPR036259">
    <property type="entry name" value="MFS_trans_sf"/>
</dbReference>
<comment type="subcellular location">
    <subcellularLocation>
        <location evidence="1">Membrane</location>
        <topology evidence="1">Multi-pass membrane protein</topology>
    </subcellularLocation>
</comment>
<comment type="similarity">
    <text evidence="2">Belongs to the unc-93 family.</text>
</comment>
<dbReference type="PANTHER" id="PTHR19444">
    <property type="entry name" value="UNC-93 RELATED"/>
    <property type="match status" value="1"/>
</dbReference>
<name>A0AAE0VYW6_9BIVA</name>
<evidence type="ECO:0008006" key="9">
    <source>
        <dbReference type="Google" id="ProtNLM"/>
    </source>
</evidence>
<keyword evidence="3 6" id="KW-0812">Transmembrane</keyword>
<reference evidence="7" key="1">
    <citation type="journal article" date="2021" name="Genome Biol. Evol.">
        <title>A High-Quality Reference Genome for a Parasitic Bivalve with Doubly Uniparental Inheritance (Bivalvia: Unionida).</title>
        <authorList>
            <person name="Smith C.H."/>
        </authorList>
    </citation>
    <scope>NUCLEOTIDE SEQUENCE</scope>
    <source>
        <strain evidence="7">CHS0354</strain>
    </source>
</reference>
<reference evidence="7" key="3">
    <citation type="submission" date="2023-05" db="EMBL/GenBank/DDBJ databases">
        <authorList>
            <person name="Smith C.H."/>
        </authorList>
    </citation>
    <scope>NUCLEOTIDE SEQUENCE</scope>
    <source>
        <strain evidence="7">CHS0354</strain>
        <tissue evidence="7">Mantle</tissue>
    </source>
</reference>
<reference evidence="7" key="2">
    <citation type="journal article" date="2021" name="Genome Biol. Evol.">
        <title>Developing a high-quality reference genome for a parasitic bivalve with doubly uniparental inheritance (Bivalvia: Unionida).</title>
        <authorList>
            <person name="Smith C.H."/>
        </authorList>
    </citation>
    <scope>NUCLEOTIDE SEQUENCE</scope>
    <source>
        <strain evidence="7">CHS0354</strain>
        <tissue evidence="7">Mantle</tissue>
    </source>
</reference>
<comment type="caution">
    <text evidence="7">The sequence shown here is derived from an EMBL/GenBank/DDBJ whole genome shotgun (WGS) entry which is preliminary data.</text>
</comment>
<evidence type="ECO:0000256" key="5">
    <source>
        <dbReference type="ARBA" id="ARBA00023136"/>
    </source>
</evidence>
<dbReference type="Proteomes" id="UP001195483">
    <property type="component" value="Unassembled WGS sequence"/>
</dbReference>
<feature type="transmembrane region" description="Helical" evidence="6">
    <location>
        <begin position="35"/>
        <end position="52"/>
    </location>
</feature>
<keyword evidence="4 6" id="KW-1133">Transmembrane helix</keyword>
<feature type="transmembrane region" description="Helical" evidence="6">
    <location>
        <begin position="315"/>
        <end position="339"/>
    </location>
</feature>
<dbReference type="InterPro" id="IPR051951">
    <property type="entry name" value="UNC-93_regulatory"/>
</dbReference>
<proteinExistence type="inferred from homology"/>
<organism evidence="7 8">
    <name type="scientific">Potamilus streckersoni</name>
    <dbReference type="NCBI Taxonomy" id="2493646"/>
    <lineage>
        <taxon>Eukaryota</taxon>
        <taxon>Metazoa</taxon>
        <taxon>Spiralia</taxon>
        <taxon>Lophotrochozoa</taxon>
        <taxon>Mollusca</taxon>
        <taxon>Bivalvia</taxon>
        <taxon>Autobranchia</taxon>
        <taxon>Heteroconchia</taxon>
        <taxon>Palaeoheterodonta</taxon>
        <taxon>Unionida</taxon>
        <taxon>Unionoidea</taxon>
        <taxon>Unionidae</taxon>
        <taxon>Ambleminae</taxon>
        <taxon>Lampsilini</taxon>
        <taxon>Potamilus</taxon>
    </lineage>
</organism>
<gene>
    <name evidence="7" type="ORF">CHS0354_025420</name>
</gene>
<evidence type="ECO:0000256" key="6">
    <source>
        <dbReference type="SAM" id="Phobius"/>
    </source>
</evidence>
<feature type="transmembrane region" description="Helical" evidence="6">
    <location>
        <begin position="434"/>
        <end position="454"/>
    </location>
</feature>
<evidence type="ECO:0000313" key="7">
    <source>
        <dbReference type="EMBL" id="KAK3595783.1"/>
    </source>
</evidence>
<keyword evidence="8" id="KW-1185">Reference proteome</keyword>
<evidence type="ECO:0000256" key="1">
    <source>
        <dbReference type="ARBA" id="ARBA00004141"/>
    </source>
</evidence>
<dbReference type="Pfam" id="PF05978">
    <property type="entry name" value="UNC-93"/>
    <property type="match status" value="1"/>
</dbReference>
<dbReference type="Gene3D" id="1.20.1250.20">
    <property type="entry name" value="MFS general substrate transporter like domains"/>
    <property type="match status" value="1"/>
</dbReference>
<dbReference type="EMBL" id="JAEAOA010001512">
    <property type="protein sequence ID" value="KAK3595783.1"/>
    <property type="molecule type" value="Genomic_DNA"/>
</dbReference>
<feature type="transmembrane region" description="Helical" evidence="6">
    <location>
        <begin position="93"/>
        <end position="111"/>
    </location>
</feature>
<feature type="transmembrane region" description="Helical" evidence="6">
    <location>
        <begin position="274"/>
        <end position="295"/>
    </location>
</feature>
<protein>
    <recommendedName>
        <fullName evidence="9">Protein unc-93 homolog A</fullName>
    </recommendedName>
</protein>
<dbReference type="GO" id="GO:0016020">
    <property type="term" value="C:membrane"/>
    <property type="evidence" value="ECO:0007669"/>
    <property type="project" value="UniProtKB-SubCell"/>
</dbReference>
<dbReference type="AlphaFoldDB" id="A0AAE0VYW6"/>
<accession>A0AAE0VYW6</accession>
<dbReference type="SUPFAM" id="SSF103473">
    <property type="entry name" value="MFS general substrate transporter"/>
    <property type="match status" value="1"/>
</dbReference>
<evidence type="ECO:0000256" key="4">
    <source>
        <dbReference type="ARBA" id="ARBA00022989"/>
    </source>
</evidence>
<dbReference type="InterPro" id="IPR010291">
    <property type="entry name" value="Ion_channel_UNC-93"/>
</dbReference>
<feature type="transmembrane region" description="Helical" evidence="6">
    <location>
        <begin position="233"/>
        <end position="253"/>
    </location>
</feature>
<keyword evidence="5 6" id="KW-0472">Membrane</keyword>
<feature type="transmembrane region" description="Helical" evidence="6">
    <location>
        <begin position="346"/>
        <end position="367"/>
    </location>
</feature>
<feature type="transmembrane region" description="Helical" evidence="6">
    <location>
        <begin position="373"/>
        <end position="390"/>
    </location>
</feature>
<evidence type="ECO:0000256" key="3">
    <source>
        <dbReference type="ARBA" id="ARBA00022692"/>
    </source>
</evidence>
<evidence type="ECO:0000256" key="2">
    <source>
        <dbReference type="ARBA" id="ARBA00009172"/>
    </source>
</evidence>
<dbReference type="PANTHER" id="PTHR19444:SF13">
    <property type="entry name" value="PROTEIN UNC-93 HOMOLOG A"/>
    <property type="match status" value="1"/>
</dbReference>